<evidence type="ECO:0000313" key="2">
    <source>
        <dbReference type="Proteomes" id="UP000232688"/>
    </source>
</evidence>
<evidence type="ECO:0008006" key="3">
    <source>
        <dbReference type="Google" id="ProtNLM"/>
    </source>
</evidence>
<evidence type="ECO:0000313" key="1">
    <source>
        <dbReference type="EMBL" id="PKC68970.1"/>
    </source>
</evidence>
<organism evidence="1 2">
    <name type="scientific">Rhizophagus irregularis</name>
    <dbReference type="NCBI Taxonomy" id="588596"/>
    <lineage>
        <taxon>Eukaryota</taxon>
        <taxon>Fungi</taxon>
        <taxon>Fungi incertae sedis</taxon>
        <taxon>Mucoromycota</taxon>
        <taxon>Glomeromycotina</taxon>
        <taxon>Glomeromycetes</taxon>
        <taxon>Glomerales</taxon>
        <taxon>Glomeraceae</taxon>
        <taxon>Rhizophagus</taxon>
    </lineage>
</organism>
<name>A0A2N0S092_9GLOM</name>
<dbReference type="AlphaFoldDB" id="A0A2N0S092"/>
<dbReference type="VEuPathDB" id="FungiDB:RhiirA1_456579"/>
<comment type="caution">
    <text evidence="1">The sequence shown here is derived from an EMBL/GenBank/DDBJ whole genome shotgun (WGS) entry which is preliminary data.</text>
</comment>
<protein>
    <recommendedName>
        <fullName evidence="3">F-box domain-containing protein</fullName>
    </recommendedName>
</protein>
<dbReference type="EMBL" id="LLXH01000302">
    <property type="protein sequence ID" value="PKC68970.1"/>
    <property type="molecule type" value="Genomic_DNA"/>
</dbReference>
<reference evidence="1 2" key="2">
    <citation type="submission" date="2017-10" db="EMBL/GenBank/DDBJ databases">
        <title>Genome analyses suggest a sexual origin of heterokaryosis in a supposedly ancient asexual fungus.</title>
        <authorList>
            <person name="Corradi N."/>
            <person name="Sedzielewska K."/>
            <person name="Noel J."/>
            <person name="Charron P."/>
            <person name="Farinelli L."/>
            <person name="Marton T."/>
            <person name="Kruger M."/>
            <person name="Pelin A."/>
            <person name="Brachmann A."/>
            <person name="Corradi N."/>
        </authorList>
    </citation>
    <scope>NUCLEOTIDE SEQUENCE [LARGE SCALE GENOMIC DNA]</scope>
    <source>
        <strain evidence="1 2">A1</strain>
    </source>
</reference>
<reference evidence="1 2" key="1">
    <citation type="submission" date="2017-10" db="EMBL/GenBank/DDBJ databases">
        <title>Extensive intraspecific genome diversity in a model arbuscular mycorrhizal fungus.</title>
        <authorList>
            <person name="Chen E.C.H."/>
            <person name="Morin E."/>
            <person name="Baudet D."/>
            <person name="Noel J."/>
            <person name="Ndikumana S."/>
            <person name="Charron P."/>
            <person name="St-Onge C."/>
            <person name="Giorgi J."/>
            <person name="Grigoriev I.V."/>
            <person name="Roux C."/>
            <person name="Martin F.M."/>
            <person name="Corradi N."/>
        </authorList>
    </citation>
    <scope>NUCLEOTIDE SEQUENCE [LARGE SCALE GENOMIC DNA]</scope>
    <source>
        <strain evidence="1 2">A1</strain>
    </source>
</reference>
<proteinExistence type="predicted"/>
<accession>A0A2N0S092</accession>
<dbReference type="VEuPathDB" id="FungiDB:RhiirFUN_005029"/>
<dbReference type="VEuPathDB" id="FungiDB:FUN_014039"/>
<sequence length="518" mass="61407">MSCSRIFSGDLPELMNDIIKYLQNDFSTLHSCILVNRSWCRLTIPLLWENPFSIPTKNYNFIEIYLNNLNNESKLKLNKYKINDNLLPSNTLFNYPSFIKYLNTGSISFSIEKWFKTLKPESRYFLQESNTFLEVKFKGLIWMLLLKLFIENEENLYNFDIEITDDSNIYFEDFLELMLQNPNFINNIRNFKLYIEINSLFINCRNMSIKNRISQMIDSHQNLKKIVLGYKSFPFYQSLLLSNNCSNSLNTIIFYNINFCDIINLDKVFDQLNVLKSVHIVYCSSLDNDFIQQIINLTKPFKLKSLFIREILKIKSLELLLQKSGGYLENIGYNFECDNGLFKQKFLELIIKYCKNIKFFELQETDNQIIYLALDLIENIRQNINYLSIDIYGSSDNCDSFILRNLGQKLPLKLEYLCLNLNINTNDFEIFLKNSQNTFINKLLINNLKAENILSCIKENIMKKKRVKYLAIMNSFDYIDLFSLKDVVKEFEFYNIIIQKYDDLIIYADSVNFVKELD</sequence>
<gene>
    <name evidence="1" type="ORF">RhiirA1_456579</name>
</gene>
<dbReference type="Proteomes" id="UP000232688">
    <property type="component" value="Unassembled WGS sequence"/>
</dbReference>